<dbReference type="EMBL" id="JARJFB010000067">
    <property type="protein sequence ID" value="MEA0970989.1"/>
    <property type="molecule type" value="Genomic_DNA"/>
</dbReference>
<keyword evidence="3" id="KW-1185">Reference proteome</keyword>
<dbReference type="InterPro" id="IPR002110">
    <property type="entry name" value="Ankyrin_rpt"/>
</dbReference>
<sequence>MKIQYHTNEPKIFSVVRSLDCVGLKNLITQDPTIVNQSRLADGFTPLHSAVYTNSLAVVGALLTYGADPNAISYTDCTPLELALKTADTNPLIIKELIKKGGSFFNEDVEYYYQRRVEKYSEKMSIKDLTCGIITGESKVKEVQITLSKSVDSVNYSNPFLNESDVLIEEILTCSSLNKDKEKDKDTFFNIIEIENKNQTILEAAIVGLSI</sequence>
<gene>
    <name evidence="2" type="ORF">Megvenef_00959</name>
</gene>
<evidence type="ECO:0000313" key="2">
    <source>
        <dbReference type="EMBL" id="MEA0970989.1"/>
    </source>
</evidence>
<protein>
    <submittedName>
        <fullName evidence="2">Ankyrin repeat-containing protein</fullName>
    </submittedName>
</protein>
<dbReference type="Pfam" id="PF12796">
    <property type="entry name" value="Ank_2"/>
    <property type="match status" value="1"/>
</dbReference>
<reference evidence="2 3" key="1">
    <citation type="submission" date="2023-03" db="EMBL/GenBank/DDBJ databases">
        <title>Host association and intracellularity evolved multiple times independently in the Rickettsiales.</title>
        <authorList>
            <person name="Castelli M."/>
            <person name="Nardi T."/>
            <person name="Gammuto L."/>
            <person name="Bellinzona G."/>
            <person name="Sabaneyeva E."/>
            <person name="Potekhin A."/>
            <person name="Serra V."/>
            <person name="Petroni G."/>
            <person name="Sassera D."/>
        </authorList>
    </citation>
    <scope>NUCLEOTIDE SEQUENCE [LARGE SCALE GENOMIC DNA]</scope>
    <source>
        <strain evidence="2 3">Sr 2-6</strain>
    </source>
</reference>
<organism evidence="2 3">
    <name type="scientific">Candidatus Megaera venefica</name>
    <dbReference type="NCBI Taxonomy" id="2055910"/>
    <lineage>
        <taxon>Bacteria</taxon>
        <taxon>Pseudomonadati</taxon>
        <taxon>Pseudomonadota</taxon>
        <taxon>Alphaproteobacteria</taxon>
        <taxon>Rickettsiales</taxon>
        <taxon>Rickettsiaceae</taxon>
        <taxon>Candidatus Megaera</taxon>
    </lineage>
</organism>
<comment type="caution">
    <text evidence="2">The sequence shown here is derived from an EMBL/GenBank/DDBJ whole genome shotgun (WGS) entry which is preliminary data.</text>
</comment>
<proteinExistence type="predicted"/>
<dbReference type="Proteomes" id="UP001291687">
    <property type="component" value="Unassembled WGS sequence"/>
</dbReference>
<keyword evidence="1" id="KW-0040">ANK repeat</keyword>
<accession>A0ABU5NCT6</accession>
<dbReference type="InterPro" id="IPR036770">
    <property type="entry name" value="Ankyrin_rpt-contain_sf"/>
</dbReference>
<dbReference type="SUPFAM" id="SSF48403">
    <property type="entry name" value="Ankyrin repeat"/>
    <property type="match status" value="1"/>
</dbReference>
<dbReference type="Gene3D" id="1.25.40.20">
    <property type="entry name" value="Ankyrin repeat-containing domain"/>
    <property type="match status" value="1"/>
</dbReference>
<dbReference type="SMART" id="SM00248">
    <property type="entry name" value="ANK"/>
    <property type="match status" value="2"/>
</dbReference>
<name>A0ABU5NCT6_9RICK</name>
<evidence type="ECO:0000256" key="1">
    <source>
        <dbReference type="PROSITE-ProRule" id="PRU00023"/>
    </source>
</evidence>
<dbReference type="PROSITE" id="PS50297">
    <property type="entry name" value="ANK_REP_REGION"/>
    <property type="match status" value="1"/>
</dbReference>
<feature type="repeat" description="ANK" evidence="1">
    <location>
        <begin position="42"/>
        <end position="74"/>
    </location>
</feature>
<dbReference type="PROSITE" id="PS50088">
    <property type="entry name" value="ANK_REPEAT"/>
    <property type="match status" value="1"/>
</dbReference>
<dbReference type="RefSeq" id="WP_322776886.1">
    <property type="nucleotide sequence ID" value="NZ_JARJFB010000067.1"/>
</dbReference>
<evidence type="ECO:0000313" key="3">
    <source>
        <dbReference type="Proteomes" id="UP001291687"/>
    </source>
</evidence>